<dbReference type="OrthoDB" id="776574at2759"/>
<proteinExistence type="predicted"/>
<name>U5CXU3_AMBTC</name>
<dbReference type="Proteomes" id="UP000017836">
    <property type="component" value="Unassembled WGS sequence"/>
</dbReference>
<sequence>MAHRWDSGKDSGRDDIDFSSSVEVGESGGSCSPPLWSSASASARAQAIATSRKELMQLVSRMPESGYELSLQDLVEPTPSPHLASPRDPILSPYSSKKSPTTKENSEKNSNKRKKNKKGRLVEEGMMVKLFIFPGFFSSKQSGKYLNSSLSSNSFSSKVSPKPLFGVGVSEGYYPKKTFYADEINRTSPNKSQRRDLLGGLLPSCWSMLSKSKGSRREGRGCFPHLKNLF</sequence>
<dbReference type="AlphaFoldDB" id="U5CXU3"/>
<feature type="region of interest" description="Disordered" evidence="1">
    <location>
        <begin position="70"/>
        <end position="119"/>
    </location>
</feature>
<dbReference type="PANTHER" id="PTHR34193:SF1">
    <property type="entry name" value="EXPRESSED PROTEIN"/>
    <property type="match status" value="1"/>
</dbReference>
<dbReference type="PANTHER" id="PTHR34193">
    <property type="entry name" value="OS11G0199801 PROTEIN"/>
    <property type="match status" value="1"/>
</dbReference>
<protein>
    <submittedName>
        <fullName evidence="2">Uncharacterized protein</fullName>
    </submittedName>
</protein>
<organism evidence="2 3">
    <name type="scientific">Amborella trichopoda</name>
    <dbReference type="NCBI Taxonomy" id="13333"/>
    <lineage>
        <taxon>Eukaryota</taxon>
        <taxon>Viridiplantae</taxon>
        <taxon>Streptophyta</taxon>
        <taxon>Embryophyta</taxon>
        <taxon>Tracheophyta</taxon>
        <taxon>Spermatophyta</taxon>
        <taxon>Magnoliopsida</taxon>
        <taxon>Amborellales</taxon>
        <taxon>Amborellaceae</taxon>
        <taxon>Amborella</taxon>
    </lineage>
</organism>
<accession>U5CXU3</accession>
<feature type="region of interest" description="Disordered" evidence="1">
    <location>
        <begin position="1"/>
        <end position="38"/>
    </location>
</feature>
<feature type="compositionally biased region" description="Basic and acidic residues" evidence="1">
    <location>
        <begin position="1"/>
        <end position="16"/>
    </location>
</feature>
<gene>
    <name evidence="2" type="ORF">AMTR_s00054p00105270</name>
</gene>
<dbReference type="Gramene" id="ERN18146">
    <property type="protein sequence ID" value="ERN18146"/>
    <property type="gene ID" value="AMTR_s00054p00105270"/>
</dbReference>
<dbReference type="HOGENOM" id="CLU_1206222_0_0_1"/>
<dbReference type="KEGG" id="atr:18446500"/>
<evidence type="ECO:0000313" key="2">
    <source>
        <dbReference type="EMBL" id="ERN18146.1"/>
    </source>
</evidence>
<dbReference type="STRING" id="13333.U5CXU3"/>
<feature type="compositionally biased region" description="Low complexity" evidence="1">
    <location>
        <begin position="19"/>
        <end position="38"/>
    </location>
</feature>
<evidence type="ECO:0000256" key="1">
    <source>
        <dbReference type="SAM" id="MobiDB-lite"/>
    </source>
</evidence>
<reference evidence="3" key="1">
    <citation type="journal article" date="2013" name="Science">
        <title>The Amborella genome and the evolution of flowering plants.</title>
        <authorList>
            <consortium name="Amborella Genome Project"/>
        </authorList>
    </citation>
    <scope>NUCLEOTIDE SEQUENCE [LARGE SCALE GENOMIC DNA]</scope>
</reference>
<dbReference type="EMBL" id="KI392271">
    <property type="protein sequence ID" value="ERN18146.1"/>
    <property type="molecule type" value="Genomic_DNA"/>
</dbReference>
<feature type="compositionally biased region" description="Low complexity" evidence="1">
    <location>
        <begin position="92"/>
        <end position="103"/>
    </location>
</feature>
<dbReference type="OMA" id="HRGAMEM"/>
<evidence type="ECO:0000313" key="3">
    <source>
        <dbReference type="Proteomes" id="UP000017836"/>
    </source>
</evidence>
<keyword evidence="3" id="KW-1185">Reference proteome</keyword>